<accession>A0ABW0P7H4</accession>
<sequence length="145" mass="15271">MSPLAIARITVALLSGSLFGYGLSLSGMVDPARVLGFLDIASGRWDPSLMFVLGGAVCIAFIAVTIQRRLQRPVFDTQFQIPERTDIDARLIGGSVLFGIGWGLAGFCPGPALSALTTGLTPVLLFIVAMIAGMLLHDRVLARAA</sequence>
<dbReference type="Pfam" id="PF20398">
    <property type="entry name" value="DUF6691"/>
    <property type="match status" value="1"/>
</dbReference>
<evidence type="ECO:0000313" key="3">
    <source>
        <dbReference type="Proteomes" id="UP001596060"/>
    </source>
</evidence>
<feature type="transmembrane region" description="Helical" evidence="1">
    <location>
        <begin position="48"/>
        <end position="66"/>
    </location>
</feature>
<name>A0ABW0P7H4_9HYPH</name>
<evidence type="ECO:0000313" key="2">
    <source>
        <dbReference type="EMBL" id="MFC5507709.1"/>
    </source>
</evidence>
<proteinExistence type="predicted"/>
<dbReference type="InterPro" id="IPR046513">
    <property type="entry name" value="DUF6691"/>
</dbReference>
<feature type="transmembrane region" description="Helical" evidence="1">
    <location>
        <begin position="87"/>
        <end position="107"/>
    </location>
</feature>
<keyword evidence="1" id="KW-0812">Transmembrane</keyword>
<keyword evidence="1" id="KW-1133">Transmembrane helix</keyword>
<comment type="caution">
    <text evidence="2">The sequence shown here is derived from an EMBL/GenBank/DDBJ whole genome shotgun (WGS) entry which is preliminary data.</text>
</comment>
<evidence type="ECO:0000256" key="1">
    <source>
        <dbReference type="SAM" id="Phobius"/>
    </source>
</evidence>
<feature type="transmembrane region" description="Helical" evidence="1">
    <location>
        <begin position="113"/>
        <end position="136"/>
    </location>
</feature>
<dbReference type="Proteomes" id="UP001596060">
    <property type="component" value="Unassembled WGS sequence"/>
</dbReference>
<protein>
    <submittedName>
        <fullName evidence="2">DUF6691 family protein</fullName>
    </submittedName>
</protein>
<dbReference type="EMBL" id="JBHSLU010000068">
    <property type="protein sequence ID" value="MFC5507709.1"/>
    <property type="molecule type" value="Genomic_DNA"/>
</dbReference>
<reference evidence="3" key="1">
    <citation type="journal article" date="2019" name="Int. J. Syst. Evol. Microbiol.">
        <title>The Global Catalogue of Microorganisms (GCM) 10K type strain sequencing project: providing services to taxonomists for standard genome sequencing and annotation.</title>
        <authorList>
            <consortium name="The Broad Institute Genomics Platform"/>
            <consortium name="The Broad Institute Genome Sequencing Center for Infectious Disease"/>
            <person name="Wu L."/>
            <person name="Ma J."/>
        </authorList>
    </citation>
    <scope>NUCLEOTIDE SEQUENCE [LARGE SCALE GENOMIC DNA]</scope>
    <source>
        <strain evidence="3">CCUG 43117</strain>
    </source>
</reference>
<gene>
    <name evidence="2" type="ORF">ACFPN9_20910</name>
</gene>
<keyword evidence="3" id="KW-1185">Reference proteome</keyword>
<dbReference type="RefSeq" id="WP_067253761.1">
    <property type="nucleotide sequence ID" value="NZ_JBHSLU010000068.1"/>
</dbReference>
<organism evidence="2 3">
    <name type="scientific">Bosea massiliensis</name>
    <dbReference type="NCBI Taxonomy" id="151419"/>
    <lineage>
        <taxon>Bacteria</taxon>
        <taxon>Pseudomonadati</taxon>
        <taxon>Pseudomonadota</taxon>
        <taxon>Alphaproteobacteria</taxon>
        <taxon>Hyphomicrobiales</taxon>
        <taxon>Boseaceae</taxon>
        <taxon>Bosea</taxon>
    </lineage>
</organism>
<keyword evidence="1" id="KW-0472">Membrane</keyword>